<comment type="caution">
    <text evidence="2">The sequence shown here is derived from an EMBL/GenBank/DDBJ whole genome shotgun (WGS) entry which is preliminary data.</text>
</comment>
<gene>
    <name evidence="2" type="ORF">Tcan_16340</name>
</gene>
<sequence length="174" mass="20310">MIKCRELQMPKVDIFSSVLEPITMQTKLSMNQKPETDGTDWKTPKIDLKLGMETLALCIGKLQYQDLLLFLEAQERFNTATRYLKYRPPLNEYHGHYREWYEPSFDSAFIFCPLFAPYIVSSFKFVPNHSSALLWQHRATGSGGSEYNNTTTTNRNVLHDYLKNSRVLAWKAFQ</sequence>
<dbReference type="AlphaFoldDB" id="A0A0B2VQY7"/>
<dbReference type="PANTHER" id="PTHR16166">
    <property type="entry name" value="VACUOLAR PROTEIN SORTING-ASSOCIATED PROTEIN VPS13"/>
    <property type="match status" value="1"/>
</dbReference>
<reference evidence="2 3" key="1">
    <citation type="submission" date="2014-11" db="EMBL/GenBank/DDBJ databases">
        <title>Genetic blueprint of the zoonotic pathogen Toxocara canis.</title>
        <authorList>
            <person name="Zhu X.-Q."/>
            <person name="Korhonen P.K."/>
            <person name="Cai H."/>
            <person name="Young N.D."/>
            <person name="Nejsum P."/>
            <person name="von Samson-Himmelstjerna G."/>
            <person name="Boag P.R."/>
            <person name="Tan P."/>
            <person name="Li Q."/>
            <person name="Min J."/>
            <person name="Yang Y."/>
            <person name="Wang X."/>
            <person name="Fang X."/>
            <person name="Hall R.S."/>
            <person name="Hofmann A."/>
            <person name="Sternberg P.W."/>
            <person name="Jex A.R."/>
            <person name="Gasser R.B."/>
        </authorList>
    </citation>
    <scope>NUCLEOTIDE SEQUENCE [LARGE SCALE GENOMIC DNA]</scope>
    <source>
        <strain evidence="2">PN_DK_2014</strain>
    </source>
</reference>
<dbReference type="STRING" id="6265.A0A0B2VQY7"/>
<evidence type="ECO:0000313" key="3">
    <source>
        <dbReference type="Proteomes" id="UP000031036"/>
    </source>
</evidence>
<dbReference type="EMBL" id="JPKZ01001136">
    <property type="protein sequence ID" value="KHN83802.1"/>
    <property type="molecule type" value="Genomic_DNA"/>
</dbReference>
<dbReference type="GO" id="GO:0045053">
    <property type="term" value="P:protein retention in Golgi apparatus"/>
    <property type="evidence" value="ECO:0007669"/>
    <property type="project" value="TreeGrafter"/>
</dbReference>
<accession>A0A0B2VQY7</accession>
<comment type="similarity">
    <text evidence="1">Belongs to the VPS13 family.</text>
</comment>
<organism evidence="2 3">
    <name type="scientific">Toxocara canis</name>
    <name type="common">Canine roundworm</name>
    <dbReference type="NCBI Taxonomy" id="6265"/>
    <lineage>
        <taxon>Eukaryota</taxon>
        <taxon>Metazoa</taxon>
        <taxon>Ecdysozoa</taxon>
        <taxon>Nematoda</taxon>
        <taxon>Chromadorea</taxon>
        <taxon>Rhabditida</taxon>
        <taxon>Spirurina</taxon>
        <taxon>Ascaridomorpha</taxon>
        <taxon>Ascaridoidea</taxon>
        <taxon>Toxocaridae</taxon>
        <taxon>Toxocara</taxon>
    </lineage>
</organism>
<name>A0A0B2VQY7_TOXCA</name>
<dbReference type="PANTHER" id="PTHR16166:SF93">
    <property type="entry name" value="INTERMEMBRANE LIPID TRANSFER PROTEIN VPS13"/>
    <property type="match status" value="1"/>
</dbReference>
<dbReference type="OrthoDB" id="428159at2759"/>
<proteinExistence type="inferred from homology"/>
<dbReference type="InterPro" id="IPR026847">
    <property type="entry name" value="VPS13"/>
</dbReference>
<evidence type="ECO:0000313" key="2">
    <source>
        <dbReference type="EMBL" id="KHN83802.1"/>
    </source>
</evidence>
<evidence type="ECO:0000256" key="1">
    <source>
        <dbReference type="ARBA" id="ARBA00006545"/>
    </source>
</evidence>
<dbReference type="GO" id="GO:0006623">
    <property type="term" value="P:protein targeting to vacuole"/>
    <property type="evidence" value="ECO:0007669"/>
    <property type="project" value="TreeGrafter"/>
</dbReference>
<protein>
    <submittedName>
        <fullName evidence="2">Uncharacterized protein</fullName>
    </submittedName>
</protein>
<dbReference type="Proteomes" id="UP000031036">
    <property type="component" value="Unassembled WGS sequence"/>
</dbReference>
<keyword evidence="3" id="KW-1185">Reference proteome</keyword>